<dbReference type="EMBL" id="BAABAO010000003">
    <property type="protein sequence ID" value="GAA4125249.1"/>
    <property type="molecule type" value="Genomic_DNA"/>
</dbReference>
<dbReference type="RefSeq" id="WP_229352613.1">
    <property type="nucleotide sequence ID" value="NZ_BAABAO010000003.1"/>
</dbReference>
<feature type="domain" description="Ig-like" evidence="1">
    <location>
        <begin position="620"/>
        <end position="693"/>
    </location>
</feature>
<reference evidence="3" key="1">
    <citation type="journal article" date="2019" name="Int. J. Syst. Evol. Microbiol.">
        <title>The Global Catalogue of Microorganisms (GCM) 10K type strain sequencing project: providing services to taxonomists for standard genome sequencing and annotation.</title>
        <authorList>
            <consortium name="The Broad Institute Genomics Platform"/>
            <consortium name="The Broad Institute Genome Sequencing Center for Infectious Disease"/>
            <person name="Wu L."/>
            <person name="Ma J."/>
        </authorList>
    </citation>
    <scope>NUCLEOTIDE SEQUENCE [LARGE SCALE GENOMIC DNA]</scope>
    <source>
        <strain evidence="3">JCM 17386</strain>
    </source>
</reference>
<sequence>MTKNYINLLRFIIIFIFLNFYSSKINAQCAGTDGQKIICDIENPVNESLSLFSLLGGSPVPGGTWSDDNNLKGLDPATGILRPQIITKGGTYHYTYTAPDSSGCTNNKAVVTITIGAFPGVGSQATVCNDSNYFNLFTAFDSNSMGPHSNGQWRNSLGEYVEPSIYIGDIDKKTTLQFTYTVPPVLECSPASKSTTVLVTVLRAPKPGSPENLQLCGSNGLTAYTNLDLNDRLTGEDSGGTWTGPGITSRTDHNVNLQELFDTSGPGTYNFRYNVLAVPDNFICSNKYSDVSIVLEKRLDFTGAKIEVFSDICESSISTASYYGKITQGPDSIPIGQYELSYTITGPSSGSEKILGYFINGEFIFPINSSYFRQVGKFTINATKIVATSSYNTCTDIFSPFSTVLTIYPLPRLNGATLTSTPTCQNKAGLMQIDALQLLDGDYRITYNVNGDNIATGQTAIIKAVGGKATFEVPGNLNTKSGLSVITILNIVNITSPAPQCANTSNLVGNLNILPLPNATTVSVAVNNYCLNDPVSVAISGLGNLTNAKISYQLSDSNVSAVQTITQAVTNGRLDFVIPAALLQNFGSTKINLLNITNTVTTCDVNLTNIADDFVLYPLPVAPNVTDQQFCKVDEAAIAILEPRGAQYKWYNSPTATTPLASTLLLQSGNYYVKETSATGCVSQASMVTVTITDTPAPVLNSDGQNFCGLKNPTIADLSNNTNVSSTVVWYDAPNSGNLLASTTPLTEQGRYYGFNFPDTDCFSSEYIEVTVTLTSCDDVSNDFFVPDGFSPNGDGTNDSFVIKDIEFLYPNYTLEIYNRYGVGMYKGDKNKPAWDGKNYEKSGIAGGIAPNGVYFYVLHFNKENKPPKQGRLYLNR</sequence>
<dbReference type="InterPro" id="IPR026341">
    <property type="entry name" value="T9SS_type_B"/>
</dbReference>
<dbReference type="Pfam" id="PF13585">
    <property type="entry name" value="CHU_C"/>
    <property type="match status" value="1"/>
</dbReference>
<protein>
    <recommendedName>
        <fullName evidence="1">Ig-like domain-containing protein</fullName>
    </recommendedName>
</protein>
<evidence type="ECO:0000259" key="1">
    <source>
        <dbReference type="Pfam" id="PF19081"/>
    </source>
</evidence>
<dbReference type="InterPro" id="IPR044023">
    <property type="entry name" value="Ig_7"/>
</dbReference>
<evidence type="ECO:0000313" key="2">
    <source>
        <dbReference type="EMBL" id="GAA4125249.1"/>
    </source>
</evidence>
<accession>A0ABP7XTV2</accession>
<gene>
    <name evidence="2" type="ORF">GCM10022250_10890</name>
</gene>
<evidence type="ECO:0000313" key="3">
    <source>
        <dbReference type="Proteomes" id="UP001501333"/>
    </source>
</evidence>
<organism evidence="2 3">
    <name type="scientific">Flavobacterium chungbukense</name>
    <dbReference type="NCBI Taxonomy" id="877464"/>
    <lineage>
        <taxon>Bacteria</taxon>
        <taxon>Pseudomonadati</taxon>
        <taxon>Bacteroidota</taxon>
        <taxon>Flavobacteriia</taxon>
        <taxon>Flavobacteriales</taxon>
        <taxon>Flavobacteriaceae</taxon>
        <taxon>Flavobacterium</taxon>
    </lineage>
</organism>
<comment type="caution">
    <text evidence="2">The sequence shown here is derived from an EMBL/GenBank/DDBJ whole genome shotgun (WGS) entry which is preliminary data.</text>
</comment>
<dbReference type="NCBIfam" id="TIGR04131">
    <property type="entry name" value="Bac_Flav_CTERM"/>
    <property type="match status" value="1"/>
</dbReference>
<proteinExistence type="predicted"/>
<dbReference type="Proteomes" id="UP001501333">
    <property type="component" value="Unassembled WGS sequence"/>
</dbReference>
<keyword evidence="3" id="KW-1185">Reference proteome</keyword>
<name>A0ABP7XTV2_9FLAO</name>
<dbReference type="Pfam" id="PF19081">
    <property type="entry name" value="Ig_7"/>
    <property type="match status" value="1"/>
</dbReference>